<evidence type="ECO:0000256" key="3">
    <source>
        <dbReference type="ARBA" id="ARBA00022729"/>
    </source>
</evidence>
<dbReference type="GO" id="GO:0009279">
    <property type="term" value="C:cell outer membrane"/>
    <property type="evidence" value="ECO:0007669"/>
    <property type="project" value="UniProtKB-SubCell"/>
</dbReference>
<dbReference type="Pfam" id="PF07980">
    <property type="entry name" value="SusD_RagB"/>
    <property type="match status" value="1"/>
</dbReference>
<keyword evidence="5" id="KW-0998">Cell outer membrane</keyword>
<feature type="domain" description="RagB/SusD" evidence="6">
    <location>
        <begin position="345"/>
        <end position="459"/>
    </location>
</feature>
<dbReference type="Gene3D" id="1.25.40.390">
    <property type="match status" value="1"/>
</dbReference>
<name>A0A2S1YNQ4_9FLAO</name>
<keyword evidence="4" id="KW-0472">Membrane</keyword>
<proteinExistence type="inferred from homology"/>
<sequence length="461" mass="52124">MQFLILKNRLMKFLKSTIYILLPLLLLNSCRDYVEVEPVGNNRVLKYTSDYRGLANNYTNLTASGGIYLLANADVEFPTTYQNGVNTIWANSYTWQDRIYDPSQGDSDWIGLYKTVYYSNVILEGVMASEKGTEAEKKEIYAEAFVHRAFAYLQLVNTYGPQFDPTSANSEKAVPLLLKPELFSSLDRSTVGQVYDQIIADLKSALENNIQDSPDFNVLPSKRAVYALLARTYLLMGQYNLSLENAEKALQMQNGLIDFKSLATAYSYPVLIQNPEVIFSKTLLFGYNGAPLSTELLNSFGTDDLRYNYYTVPGTSFYPTFTGRAYAMNTYSPTNGINVGVSVPEMYLIAAECYARSGKITEAVNYLNILRAKRFKSGTAYTVSATTNKEALDLVLTERQKELIGRGFRWFDQRRLNLDPAYQKTYTRVFKGQTYTLAPNSDGYVFPINQNYIDLNPELGK</sequence>
<accession>A0A2S1YNQ4</accession>
<organism evidence="8 9">
    <name type="scientific">Flavobacterium crocinum</name>
    <dbReference type="NCBI Taxonomy" id="2183896"/>
    <lineage>
        <taxon>Bacteria</taxon>
        <taxon>Pseudomonadati</taxon>
        <taxon>Bacteroidota</taxon>
        <taxon>Flavobacteriia</taxon>
        <taxon>Flavobacteriales</taxon>
        <taxon>Flavobacteriaceae</taxon>
        <taxon>Flavobacterium</taxon>
    </lineage>
</organism>
<dbReference type="AlphaFoldDB" id="A0A2S1YNQ4"/>
<keyword evidence="9" id="KW-1185">Reference proteome</keyword>
<evidence type="ECO:0000256" key="5">
    <source>
        <dbReference type="ARBA" id="ARBA00023237"/>
    </source>
</evidence>
<evidence type="ECO:0000313" key="9">
    <source>
        <dbReference type="Proteomes" id="UP000245250"/>
    </source>
</evidence>
<evidence type="ECO:0000259" key="7">
    <source>
        <dbReference type="Pfam" id="PF14322"/>
    </source>
</evidence>
<protein>
    <submittedName>
        <fullName evidence="8">RagB/SusD family nutrient uptake outer membrane protein</fullName>
    </submittedName>
</protein>
<dbReference type="KEGG" id="fcr:HYN56_16165"/>
<evidence type="ECO:0000256" key="4">
    <source>
        <dbReference type="ARBA" id="ARBA00023136"/>
    </source>
</evidence>
<dbReference type="InterPro" id="IPR033985">
    <property type="entry name" value="SusD-like_N"/>
</dbReference>
<dbReference type="Proteomes" id="UP000245250">
    <property type="component" value="Chromosome"/>
</dbReference>
<gene>
    <name evidence="8" type="ORF">HYN56_16165</name>
</gene>
<reference evidence="8 9" key="1">
    <citation type="submission" date="2018-05" db="EMBL/GenBank/DDBJ databases">
        <title>Genome sequencing of Flavobacterium sp. HYN0056.</title>
        <authorList>
            <person name="Yi H."/>
            <person name="Baek C."/>
        </authorList>
    </citation>
    <scope>NUCLEOTIDE SEQUENCE [LARGE SCALE GENOMIC DNA]</scope>
    <source>
        <strain evidence="8 9">HYN0056</strain>
    </source>
</reference>
<evidence type="ECO:0000256" key="2">
    <source>
        <dbReference type="ARBA" id="ARBA00006275"/>
    </source>
</evidence>
<dbReference type="Pfam" id="PF14322">
    <property type="entry name" value="SusD-like_3"/>
    <property type="match status" value="1"/>
</dbReference>
<comment type="subcellular location">
    <subcellularLocation>
        <location evidence="1">Cell outer membrane</location>
    </subcellularLocation>
</comment>
<evidence type="ECO:0000259" key="6">
    <source>
        <dbReference type="Pfam" id="PF07980"/>
    </source>
</evidence>
<dbReference type="EMBL" id="CP029255">
    <property type="protein sequence ID" value="AWK05691.1"/>
    <property type="molecule type" value="Genomic_DNA"/>
</dbReference>
<feature type="domain" description="SusD-like N-terminal" evidence="7">
    <location>
        <begin position="83"/>
        <end position="234"/>
    </location>
</feature>
<keyword evidence="3" id="KW-0732">Signal</keyword>
<dbReference type="InterPro" id="IPR012944">
    <property type="entry name" value="SusD_RagB_dom"/>
</dbReference>
<evidence type="ECO:0000256" key="1">
    <source>
        <dbReference type="ARBA" id="ARBA00004442"/>
    </source>
</evidence>
<dbReference type="SUPFAM" id="SSF48452">
    <property type="entry name" value="TPR-like"/>
    <property type="match status" value="1"/>
</dbReference>
<comment type="similarity">
    <text evidence="2">Belongs to the SusD family.</text>
</comment>
<dbReference type="InterPro" id="IPR011990">
    <property type="entry name" value="TPR-like_helical_dom_sf"/>
</dbReference>
<evidence type="ECO:0000313" key="8">
    <source>
        <dbReference type="EMBL" id="AWK05691.1"/>
    </source>
</evidence>